<dbReference type="SUPFAM" id="SSF55729">
    <property type="entry name" value="Acyl-CoA N-acyltransferases (Nat)"/>
    <property type="match status" value="1"/>
</dbReference>
<evidence type="ECO:0000313" key="3">
    <source>
        <dbReference type="Proteomes" id="UP000265419"/>
    </source>
</evidence>
<dbReference type="PROSITE" id="PS51186">
    <property type="entry name" value="GNAT"/>
    <property type="match status" value="1"/>
</dbReference>
<dbReference type="InterPro" id="IPR016181">
    <property type="entry name" value="Acyl_CoA_acyltransferase"/>
</dbReference>
<keyword evidence="3" id="KW-1185">Reference proteome</keyword>
<dbReference type="PANTHER" id="PTHR43441">
    <property type="entry name" value="RIBOSOMAL-PROTEIN-SERINE ACETYLTRANSFERASE"/>
    <property type="match status" value="1"/>
</dbReference>
<keyword evidence="2" id="KW-0808">Transferase</keyword>
<dbReference type="RefSeq" id="WP_119425448.1">
    <property type="nucleotide sequence ID" value="NZ_QQXK01000027.1"/>
</dbReference>
<dbReference type="AlphaFoldDB" id="A0A399J7D0"/>
<dbReference type="InterPro" id="IPR000182">
    <property type="entry name" value="GNAT_dom"/>
</dbReference>
<gene>
    <name evidence="2" type="ORF">DWB68_12440</name>
</gene>
<name>A0A399J7D0_9MICC</name>
<dbReference type="GO" id="GO:0008999">
    <property type="term" value="F:protein-N-terminal-alanine acetyltransferase activity"/>
    <property type="evidence" value="ECO:0007669"/>
    <property type="project" value="TreeGrafter"/>
</dbReference>
<accession>A0A399J7D0</accession>
<dbReference type="InterPro" id="IPR051908">
    <property type="entry name" value="Ribosomal_N-acetyltransferase"/>
</dbReference>
<dbReference type="EMBL" id="QQXK01000027">
    <property type="protein sequence ID" value="RII41425.1"/>
    <property type="molecule type" value="Genomic_DNA"/>
</dbReference>
<dbReference type="GO" id="GO:0005737">
    <property type="term" value="C:cytoplasm"/>
    <property type="evidence" value="ECO:0007669"/>
    <property type="project" value="TreeGrafter"/>
</dbReference>
<sequence>MLPEREPTLRGQGLVLRRPTHDDAALVRAAGTDAYITSVTTVPPAPATDAEVVAYIARQHSRLRSGQGVQLVIEDESSGGAVGQIGLMVKDAHRAAIGYWVDPGARRRGYAGRAVRVLSDWALDLPGLHRREASVEPWNDASMRAVGGAGFVREGVAANWEMVSGQPRDMVIYARVPGVRGDLGTRG</sequence>
<dbReference type="Proteomes" id="UP000265419">
    <property type="component" value="Unassembled WGS sequence"/>
</dbReference>
<dbReference type="PANTHER" id="PTHR43441:SF10">
    <property type="entry name" value="ACETYLTRANSFERASE"/>
    <property type="match status" value="1"/>
</dbReference>
<protein>
    <submittedName>
        <fullName evidence="2">N-acetyltransferase</fullName>
    </submittedName>
</protein>
<dbReference type="Pfam" id="PF13302">
    <property type="entry name" value="Acetyltransf_3"/>
    <property type="match status" value="1"/>
</dbReference>
<reference evidence="2 3" key="1">
    <citation type="submission" date="2018-07" db="EMBL/GenBank/DDBJ databases">
        <title>Arthrobacter sp. nov., isolated from raw cow's milk with high bacterial count.</title>
        <authorList>
            <person name="Hahne J."/>
            <person name="Isele D."/>
            <person name="Lipski A."/>
        </authorList>
    </citation>
    <scope>NUCLEOTIDE SEQUENCE [LARGE SCALE GENOMIC DNA]</scope>
    <source>
        <strain evidence="2 3">JZ R-35</strain>
    </source>
</reference>
<evidence type="ECO:0000259" key="1">
    <source>
        <dbReference type="PROSITE" id="PS51186"/>
    </source>
</evidence>
<feature type="domain" description="N-acetyltransferase" evidence="1">
    <location>
        <begin position="14"/>
        <end position="175"/>
    </location>
</feature>
<comment type="caution">
    <text evidence="2">The sequence shown here is derived from an EMBL/GenBank/DDBJ whole genome shotgun (WGS) entry which is preliminary data.</text>
</comment>
<proteinExistence type="predicted"/>
<evidence type="ECO:0000313" key="2">
    <source>
        <dbReference type="EMBL" id="RII41425.1"/>
    </source>
</evidence>
<dbReference type="Gene3D" id="3.40.630.30">
    <property type="match status" value="1"/>
</dbReference>
<organism evidence="2 3">
    <name type="scientific">Galactobacter valiniphilus</name>
    <dbReference type="NCBI Taxonomy" id="2676122"/>
    <lineage>
        <taxon>Bacteria</taxon>
        <taxon>Bacillati</taxon>
        <taxon>Actinomycetota</taxon>
        <taxon>Actinomycetes</taxon>
        <taxon>Micrococcales</taxon>
        <taxon>Micrococcaceae</taxon>
        <taxon>Galactobacter</taxon>
    </lineage>
</organism>
<dbReference type="GO" id="GO:1990189">
    <property type="term" value="F:protein N-terminal-serine acetyltransferase activity"/>
    <property type="evidence" value="ECO:0007669"/>
    <property type="project" value="TreeGrafter"/>
</dbReference>